<organism evidence="3 4">
    <name type="scientific">Comamonas serinivorans</name>
    <dbReference type="NCBI Taxonomy" id="1082851"/>
    <lineage>
        <taxon>Bacteria</taxon>
        <taxon>Pseudomonadati</taxon>
        <taxon>Pseudomonadota</taxon>
        <taxon>Betaproteobacteria</taxon>
        <taxon>Burkholderiales</taxon>
        <taxon>Comamonadaceae</taxon>
        <taxon>Comamonas</taxon>
    </lineage>
</organism>
<sequence length="235" mass="26136">MRQIALDIGLEAQPGFDNFESAGNEAAVEAVLDWVQAVGQPNRAVAPVLYLWGESGAGKSHLLRAAAQALRQRACRHGWMDERAPVRGRAAEFQPDWDALVLDNVDAYSAAQQHQAFNWFVNAFTPQSGRPRPVLAAGALPPADLRLREDLRSRLAWGEVHPLHALNEASVRQALQRRAQAKGLVLGEDVLRYMLTRFSRDTGSLMQLLDHLDRYALQTQRAITVPMLKAMLNDE</sequence>
<protein>
    <submittedName>
        <fullName evidence="3">DnaA regulatory inactivator Hda</fullName>
    </submittedName>
</protein>
<dbReference type="InterPro" id="IPR055199">
    <property type="entry name" value="Hda_lid"/>
</dbReference>
<evidence type="ECO:0000313" key="3">
    <source>
        <dbReference type="EMBL" id="ARU06643.1"/>
    </source>
</evidence>
<evidence type="ECO:0000259" key="1">
    <source>
        <dbReference type="Pfam" id="PF00308"/>
    </source>
</evidence>
<dbReference type="EMBL" id="CP021455">
    <property type="protein sequence ID" value="ARU06643.1"/>
    <property type="molecule type" value="Genomic_DNA"/>
</dbReference>
<dbReference type="NCBIfam" id="TIGR03420">
    <property type="entry name" value="DnaA_homol_Hda"/>
    <property type="match status" value="1"/>
</dbReference>
<dbReference type="Pfam" id="PF22688">
    <property type="entry name" value="Hda_lid"/>
    <property type="match status" value="1"/>
</dbReference>
<evidence type="ECO:0000313" key="4">
    <source>
        <dbReference type="Proteomes" id="UP000196138"/>
    </source>
</evidence>
<feature type="domain" description="Chromosomal replication initiator protein DnaA ATPAse" evidence="1">
    <location>
        <begin position="12"/>
        <end position="73"/>
    </location>
</feature>
<dbReference type="AlphaFoldDB" id="A0A1Y0ESQ6"/>
<reference evidence="3 4" key="1">
    <citation type="submission" date="2017-05" db="EMBL/GenBank/DDBJ databases">
        <authorList>
            <person name="Song R."/>
            <person name="Chenine A.L."/>
            <person name="Ruprecht R.M."/>
        </authorList>
    </citation>
    <scope>NUCLEOTIDE SEQUENCE [LARGE SCALE GENOMIC DNA]</scope>
    <source>
        <strain evidence="3 4">DSM 26136</strain>
    </source>
</reference>
<dbReference type="OrthoDB" id="9784878at2"/>
<dbReference type="GO" id="GO:0005886">
    <property type="term" value="C:plasma membrane"/>
    <property type="evidence" value="ECO:0007669"/>
    <property type="project" value="TreeGrafter"/>
</dbReference>
<dbReference type="InterPro" id="IPR013317">
    <property type="entry name" value="DnaA_dom"/>
</dbReference>
<evidence type="ECO:0000259" key="2">
    <source>
        <dbReference type="Pfam" id="PF22688"/>
    </source>
</evidence>
<dbReference type="InterPro" id="IPR017788">
    <property type="entry name" value="Hda"/>
</dbReference>
<dbReference type="GO" id="GO:0032297">
    <property type="term" value="P:negative regulation of DNA-templated DNA replication initiation"/>
    <property type="evidence" value="ECO:0007669"/>
    <property type="project" value="InterPro"/>
</dbReference>
<dbReference type="PANTHER" id="PTHR30050">
    <property type="entry name" value="CHROMOSOMAL REPLICATION INITIATOR PROTEIN DNAA"/>
    <property type="match status" value="1"/>
</dbReference>
<dbReference type="Pfam" id="PF00308">
    <property type="entry name" value="Bac_DnaA"/>
    <property type="match status" value="1"/>
</dbReference>
<dbReference type="Gene3D" id="3.40.50.300">
    <property type="entry name" value="P-loop containing nucleotide triphosphate hydrolases"/>
    <property type="match status" value="1"/>
</dbReference>
<proteinExistence type="predicted"/>
<accession>A0A1Y0ESQ6</accession>
<keyword evidence="4" id="KW-1185">Reference proteome</keyword>
<dbReference type="Gene3D" id="1.10.8.60">
    <property type="match status" value="1"/>
</dbReference>
<dbReference type="Proteomes" id="UP000196138">
    <property type="component" value="Chromosome"/>
</dbReference>
<feature type="domain" description="Hda lid" evidence="2">
    <location>
        <begin position="171"/>
        <end position="232"/>
    </location>
</feature>
<dbReference type="SUPFAM" id="SSF52540">
    <property type="entry name" value="P-loop containing nucleoside triphosphate hydrolases"/>
    <property type="match status" value="1"/>
</dbReference>
<name>A0A1Y0ESQ6_9BURK</name>
<dbReference type="RefSeq" id="WP_087284148.1">
    <property type="nucleotide sequence ID" value="NZ_CP021455.1"/>
</dbReference>
<gene>
    <name evidence="3" type="ORF">CCO03_04185</name>
</gene>
<dbReference type="GO" id="GO:0003688">
    <property type="term" value="F:DNA replication origin binding"/>
    <property type="evidence" value="ECO:0007669"/>
    <property type="project" value="TreeGrafter"/>
</dbReference>
<dbReference type="GO" id="GO:0006270">
    <property type="term" value="P:DNA replication initiation"/>
    <property type="evidence" value="ECO:0007669"/>
    <property type="project" value="TreeGrafter"/>
</dbReference>
<dbReference type="KEGG" id="cser:CCO03_04185"/>
<dbReference type="InterPro" id="IPR027417">
    <property type="entry name" value="P-loop_NTPase"/>
</dbReference>
<dbReference type="PANTHER" id="PTHR30050:SF5">
    <property type="entry name" value="DNAA REGULATORY INACTIVATOR HDA"/>
    <property type="match status" value="1"/>
</dbReference>